<evidence type="ECO:0000313" key="3">
    <source>
        <dbReference type="Proteomes" id="UP000215506"/>
    </source>
</evidence>
<sequence length="97" mass="10848">MTMKVVALRSIPIAGWLFLLAGAAVRDSGRRWLRTLWWIDAVLSIGVHAAQIPVALRAARGSGRSRLYTAVMTQLFGLTWWRTETVCGTASFEEDER</sequence>
<gene>
    <name evidence="2" type="ORF">B7C42_03028</name>
</gene>
<dbReference type="RefSeq" id="WP_189594935.1">
    <property type="nucleotide sequence ID" value="NZ_NGAF01000005.1"/>
</dbReference>
<reference evidence="2 3" key="1">
    <citation type="submission" date="2017-07" db="EMBL/GenBank/DDBJ databases">
        <title>First draft Genome Sequence of Nocardia cerradoensis isolated from human infection.</title>
        <authorList>
            <person name="Carrasco G."/>
        </authorList>
    </citation>
    <scope>NUCLEOTIDE SEQUENCE [LARGE SCALE GENOMIC DNA]</scope>
    <source>
        <strain evidence="2 3">CNM20130759</strain>
    </source>
</reference>
<comment type="caution">
    <text evidence="2">The sequence shown here is derived from an EMBL/GenBank/DDBJ whole genome shotgun (WGS) entry which is preliminary data.</text>
</comment>
<keyword evidence="1" id="KW-0812">Transmembrane</keyword>
<organism evidence="2 3">
    <name type="scientific">Nocardia cerradoensis</name>
    <dbReference type="NCBI Taxonomy" id="85688"/>
    <lineage>
        <taxon>Bacteria</taxon>
        <taxon>Bacillati</taxon>
        <taxon>Actinomycetota</taxon>
        <taxon>Actinomycetes</taxon>
        <taxon>Mycobacteriales</taxon>
        <taxon>Nocardiaceae</taxon>
        <taxon>Nocardia</taxon>
    </lineage>
</organism>
<name>A0A231H874_9NOCA</name>
<dbReference type="Proteomes" id="UP000215506">
    <property type="component" value="Unassembled WGS sequence"/>
</dbReference>
<accession>A0A231H874</accession>
<feature type="transmembrane region" description="Helical" evidence="1">
    <location>
        <begin position="36"/>
        <end position="56"/>
    </location>
</feature>
<proteinExistence type="predicted"/>
<dbReference type="EMBL" id="NGAF01000005">
    <property type="protein sequence ID" value="OXR45071.1"/>
    <property type="molecule type" value="Genomic_DNA"/>
</dbReference>
<keyword evidence="1" id="KW-1133">Transmembrane helix</keyword>
<evidence type="ECO:0000256" key="1">
    <source>
        <dbReference type="SAM" id="Phobius"/>
    </source>
</evidence>
<protein>
    <submittedName>
        <fullName evidence="2">Uncharacterized protein</fullName>
    </submittedName>
</protein>
<evidence type="ECO:0000313" key="2">
    <source>
        <dbReference type="EMBL" id="OXR45071.1"/>
    </source>
</evidence>
<keyword evidence="1" id="KW-0472">Membrane</keyword>
<keyword evidence="3" id="KW-1185">Reference proteome</keyword>
<dbReference type="AlphaFoldDB" id="A0A231H874"/>